<dbReference type="KEGG" id="dtm:BJL86_2078"/>
<dbReference type="Gene3D" id="3.20.20.60">
    <property type="entry name" value="Phosphoenolpyruvate-binding domains"/>
    <property type="match status" value="1"/>
</dbReference>
<reference evidence="1 2" key="1">
    <citation type="submission" date="2016-06" db="EMBL/GenBank/DDBJ databases">
        <title>Complete genome sequence of a saline-alkali tolerant type strain Dietzia timorensis ID05-A0528T.</title>
        <authorList>
            <person name="Wu X."/>
        </authorList>
    </citation>
    <scope>NUCLEOTIDE SEQUENCE [LARGE SCALE GENOMIC DNA]</scope>
    <source>
        <strain evidence="1 2">ID05-A0528</strain>
    </source>
</reference>
<evidence type="ECO:0000313" key="2">
    <source>
        <dbReference type="Proteomes" id="UP000186104"/>
    </source>
</evidence>
<proteinExistence type="predicted"/>
<evidence type="ECO:0008006" key="3">
    <source>
        <dbReference type="Google" id="ProtNLM"/>
    </source>
</evidence>
<sequence>MLPVADGGPVIGGRRATGLVYARLVVAERTAWAAGAAALSLDDVGRPPVVWWGMATNAQKAQEFLDLHHRGLPLVLPTAWDVWSAKLVEAAGFEALTIGSHPVSDSLGYQDGEGLPFDMLLEATARIAAGVEIPVSVDVESGYDIEPGELVRRVLEAGAVGINVEDTVHSSGTRRSPQEHADYIGAIRSAADEAGVHLVINGRTDGFIGDGSEDERLADVLERLRLLEDAGADSLYPVKVPSRNALELILAELSLPVNVTAHPVNGAIPGGIGLPELAELGVKRVSFGPLLQAALAARTEDLLGSWRN</sequence>
<dbReference type="InterPro" id="IPR039556">
    <property type="entry name" value="ICL/PEPM"/>
</dbReference>
<gene>
    <name evidence="1" type="ORF">BJL86_2078</name>
</gene>
<dbReference type="InterPro" id="IPR015813">
    <property type="entry name" value="Pyrv/PenolPyrv_kinase-like_dom"/>
</dbReference>
<dbReference type="CDD" id="cd00377">
    <property type="entry name" value="ICL_PEPM"/>
    <property type="match status" value="1"/>
</dbReference>
<dbReference type="STRING" id="499555.BJL86_2078"/>
<dbReference type="Pfam" id="PF13714">
    <property type="entry name" value="PEP_mutase"/>
    <property type="match status" value="1"/>
</dbReference>
<dbReference type="GO" id="GO:0003824">
    <property type="term" value="F:catalytic activity"/>
    <property type="evidence" value="ECO:0007669"/>
    <property type="project" value="InterPro"/>
</dbReference>
<dbReference type="PANTHER" id="PTHR42905:SF16">
    <property type="entry name" value="CARBOXYPHOSPHONOENOLPYRUVATE PHOSPHONOMUTASE-LIKE PROTEIN (AFU_ORTHOLOGUE AFUA_5G07230)"/>
    <property type="match status" value="1"/>
</dbReference>
<accession>A0A173LKM2</accession>
<dbReference type="PANTHER" id="PTHR42905">
    <property type="entry name" value="PHOSPHOENOLPYRUVATE CARBOXYLASE"/>
    <property type="match status" value="1"/>
</dbReference>
<dbReference type="InterPro" id="IPR040442">
    <property type="entry name" value="Pyrv_kinase-like_dom_sf"/>
</dbReference>
<dbReference type="AlphaFoldDB" id="A0A173LKM2"/>
<dbReference type="EMBL" id="CP015961">
    <property type="protein sequence ID" value="ANI92845.1"/>
    <property type="molecule type" value="Genomic_DNA"/>
</dbReference>
<protein>
    <recommendedName>
        <fullName evidence="3">Carboxyvinyl-carboxyphosphonate phosphorylmutase</fullName>
    </recommendedName>
</protein>
<name>A0A173LKM2_9ACTN</name>
<keyword evidence="2" id="KW-1185">Reference proteome</keyword>
<dbReference type="Proteomes" id="UP000186104">
    <property type="component" value="Chromosome"/>
</dbReference>
<dbReference type="SUPFAM" id="SSF51621">
    <property type="entry name" value="Phosphoenolpyruvate/pyruvate domain"/>
    <property type="match status" value="1"/>
</dbReference>
<organism evidence="1 2">
    <name type="scientific">Dietzia timorensis</name>
    <dbReference type="NCBI Taxonomy" id="499555"/>
    <lineage>
        <taxon>Bacteria</taxon>
        <taxon>Bacillati</taxon>
        <taxon>Actinomycetota</taxon>
        <taxon>Actinomycetes</taxon>
        <taxon>Mycobacteriales</taxon>
        <taxon>Dietziaceae</taxon>
        <taxon>Dietzia</taxon>
    </lineage>
</organism>
<evidence type="ECO:0000313" key="1">
    <source>
        <dbReference type="EMBL" id="ANI92845.1"/>
    </source>
</evidence>